<evidence type="ECO:0008006" key="7">
    <source>
        <dbReference type="Google" id="ProtNLM"/>
    </source>
</evidence>
<dbReference type="EMBL" id="KV878365">
    <property type="protein sequence ID" value="OJJ42204.1"/>
    <property type="molecule type" value="Genomic_DNA"/>
</dbReference>
<reference evidence="6" key="1">
    <citation type="journal article" date="2017" name="Genome Biol.">
        <title>Comparative genomics reveals high biological diversity and specific adaptations in the industrially and medically important fungal genus Aspergillus.</title>
        <authorList>
            <person name="de Vries R.P."/>
            <person name="Riley R."/>
            <person name="Wiebenga A."/>
            <person name="Aguilar-Osorio G."/>
            <person name="Amillis S."/>
            <person name="Uchima C.A."/>
            <person name="Anderluh G."/>
            <person name="Asadollahi M."/>
            <person name="Askin M."/>
            <person name="Barry K."/>
            <person name="Battaglia E."/>
            <person name="Bayram O."/>
            <person name="Benocci T."/>
            <person name="Braus-Stromeyer S.A."/>
            <person name="Caldana C."/>
            <person name="Canovas D."/>
            <person name="Cerqueira G.C."/>
            <person name="Chen F."/>
            <person name="Chen W."/>
            <person name="Choi C."/>
            <person name="Clum A."/>
            <person name="Dos Santos R.A."/>
            <person name="Damasio A.R."/>
            <person name="Diallinas G."/>
            <person name="Emri T."/>
            <person name="Fekete E."/>
            <person name="Flipphi M."/>
            <person name="Freyberg S."/>
            <person name="Gallo A."/>
            <person name="Gournas C."/>
            <person name="Habgood R."/>
            <person name="Hainaut M."/>
            <person name="Harispe M.L."/>
            <person name="Henrissat B."/>
            <person name="Hilden K.S."/>
            <person name="Hope R."/>
            <person name="Hossain A."/>
            <person name="Karabika E."/>
            <person name="Karaffa L."/>
            <person name="Karanyi Z."/>
            <person name="Krasevec N."/>
            <person name="Kuo A."/>
            <person name="Kusch H."/>
            <person name="LaButti K."/>
            <person name="Lagendijk E.L."/>
            <person name="Lapidus A."/>
            <person name="Levasseur A."/>
            <person name="Lindquist E."/>
            <person name="Lipzen A."/>
            <person name="Logrieco A.F."/>
            <person name="MacCabe A."/>
            <person name="Maekelae M.R."/>
            <person name="Malavazi I."/>
            <person name="Melin P."/>
            <person name="Meyer V."/>
            <person name="Mielnichuk N."/>
            <person name="Miskei M."/>
            <person name="Molnar A.P."/>
            <person name="Mule G."/>
            <person name="Ngan C.Y."/>
            <person name="Orejas M."/>
            <person name="Orosz E."/>
            <person name="Ouedraogo J.P."/>
            <person name="Overkamp K.M."/>
            <person name="Park H.-S."/>
            <person name="Perrone G."/>
            <person name="Piumi F."/>
            <person name="Punt P.J."/>
            <person name="Ram A.F."/>
            <person name="Ramon A."/>
            <person name="Rauscher S."/>
            <person name="Record E."/>
            <person name="Riano-Pachon D.M."/>
            <person name="Robert V."/>
            <person name="Roehrig J."/>
            <person name="Ruller R."/>
            <person name="Salamov A."/>
            <person name="Salih N.S."/>
            <person name="Samson R.A."/>
            <person name="Sandor E."/>
            <person name="Sanguinetti M."/>
            <person name="Schuetze T."/>
            <person name="Sepcic K."/>
            <person name="Shelest E."/>
            <person name="Sherlock G."/>
            <person name="Sophianopoulou V."/>
            <person name="Squina F.M."/>
            <person name="Sun H."/>
            <person name="Susca A."/>
            <person name="Todd R.B."/>
            <person name="Tsang A."/>
            <person name="Unkles S.E."/>
            <person name="van de Wiele N."/>
            <person name="van Rossen-Uffink D."/>
            <person name="Oliveira J.V."/>
            <person name="Vesth T.C."/>
            <person name="Visser J."/>
            <person name="Yu J.-H."/>
            <person name="Zhou M."/>
            <person name="Andersen M.R."/>
            <person name="Archer D.B."/>
            <person name="Baker S.E."/>
            <person name="Benoit I."/>
            <person name="Brakhage A.A."/>
            <person name="Braus G.H."/>
            <person name="Fischer R."/>
            <person name="Frisvad J.C."/>
            <person name="Goldman G.H."/>
            <person name="Houbraken J."/>
            <person name="Oakley B."/>
            <person name="Pocsi I."/>
            <person name="Scazzocchio C."/>
            <person name="Seiboth B."/>
            <person name="vanKuyk P.A."/>
            <person name="Wortman J."/>
            <person name="Dyer P.S."/>
            <person name="Grigoriev I.V."/>
        </authorList>
    </citation>
    <scope>NUCLEOTIDE SEQUENCE [LARGE SCALE GENOMIC DNA]</scope>
    <source>
        <strain evidence="6">CBS 506.65</strain>
    </source>
</reference>
<dbReference type="AlphaFoldDB" id="A0A1L9S4Y1"/>
<evidence type="ECO:0000256" key="1">
    <source>
        <dbReference type="ARBA" id="ARBA00023015"/>
    </source>
</evidence>
<dbReference type="PANTHER" id="PTHR47840:SF1">
    <property type="entry name" value="ZN(II)2CYS6 TRANSCRIPTION FACTOR (EUROFUNG)"/>
    <property type="match status" value="1"/>
</dbReference>
<evidence type="ECO:0000256" key="4">
    <source>
        <dbReference type="SAM" id="MobiDB-lite"/>
    </source>
</evidence>
<keyword evidence="3" id="KW-0539">Nucleus</keyword>
<feature type="region of interest" description="Disordered" evidence="4">
    <location>
        <begin position="80"/>
        <end position="101"/>
    </location>
</feature>
<evidence type="ECO:0000313" key="6">
    <source>
        <dbReference type="Proteomes" id="UP000184188"/>
    </source>
</evidence>
<sequence length="381" mass="42573">MAELDRMPRLAQVSNCQDLKRKVKCIPQDDSICAGYEVRNTSCLSQENIDDPSSDTNISALTQRMERVESLLESLMGSINRGESTSTQESRPVFATPSRSSHSFTSKMKTLRRQLAGMLPCQAVVDYELHSDGTNLYPRNAYLSTLLGLPFATGSTAVPLGDAWMSPEDEDQTHSFSTTQRISGQLESLAQQMLPSWRKIPATIPNTRTREASAVFERVICQIWHFELATLLRLSFMLRAASDARYKHSRISCFAASRELIKRWMAIRASSDIPLLFSQLLEFQAFTAATTLLLGVLGAPRITVHDALQDHCQLVEAVVERFAALKQQGTAQSITVIRTLKRFLHGNVSERLRLEIPYFGVISIARNSGNVLPELFIAPHE</sequence>
<evidence type="ECO:0000256" key="3">
    <source>
        <dbReference type="ARBA" id="ARBA00023242"/>
    </source>
</evidence>
<keyword evidence="1" id="KW-0805">Transcription regulation</keyword>
<feature type="compositionally biased region" description="Polar residues" evidence="4">
    <location>
        <begin position="81"/>
        <end position="90"/>
    </location>
</feature>
<dbReference type="VEuPathDB" id="FungiDB:ASPZODRAFT_147688"/>
<keyword evidence="2" id="KW-0804">Transcription</keyword>
<accession>A0A1L9S4Y1</accession>
<evidence type="ECO:0000313" key="5">
    <source>
        <dbReference type="EMBL" id="OJJ42204.1"/>
    </source>
</evidence>
<dbReference type="OrthoDB" id="5392779at2759"/>
<dbReference type="Proteomes" id="UP000184188">
    <property type="component" value="Unassembled WGS sequence"/>
</dbReference>
<proteinExistence type="predicted"/>
<dbReference type="GeneID" id="34611750"/>
<name>A0A1L9S4Y1_9EURO</name>
<dbReference type="STRING" id="1073090.A0A1L9S4Y1"/>
<dbReference type="PANTHER" id="PTHR47840">
    <property type="entry name" value="ZN(II)2CYS6 TRANSCRIPTION FACTOR (EUROFUNG)-RELATED"/>
    <property type="match status" value="1"/>
</dbReference>
<protein>
    <recommendedName>
        <fullName evidence="7">Transcription factor domain-containing protein</fullName>
    </recommendedName>
</protein>
<dbReference type="RefSeq" id="XP_022576714.1">
    <property type="nucleotide sequence ID" value="XM_022725285.1"/>
</dbReference>
<evidence type="ECO:0000256" key="2">
    <source>
        <dbReference type="ARBA" id="ARBA00023163"/>
    </source>
</evidence>
<organism evidence="5 6">
    <name type="scientific">Penicilliopsis zonata CBS 506.65</name>
    <dbReference type="NCBI Taxonomy" id="1073090"/>
    <lineage>
        <taxon>Eukaryota</taxon>
        <taxon>Fungi</taxon>
        <taxon>Dikarya</taxon>
        <taxon>Ascomycota</taxon>
        <taxon>Pezizomycotina</taxon>
        <taxon>Eurotiomycetes</taxon>
        <taxon>Eurotiomycetidae</taxon>
        <taxon>Eurotiales</taxon>
        <taxon>Aspergillaceae</taxon>
        <taxon>Penicilliopsis</taxon>
    </lineage>
</organism>
<dbReference type="CDD" id="cd12148">
    <property type="entry name" value="fungal_TF_MHR"/>
    <property type="match status" value="1"/>
</dbReference>
<keyword evidence="6" id="KW-1185">Reference proteome</keyword>
<gene>
    <name evidence="5" type="ORF">ASPZODRAFT_147688</name>
</gene>